<feature type="transmembrane region" description="Helical" evidence="5">
    <location>
        <begin position="361"/>
        <end position="384"/>
    </location>
</feature>
<dbReference type="Pfam" id="PF17820">
    <property type="entry name" value="PDZ_6"/>
    <property type="match status" value="1"/>
</dbReference>
<reference evidence="8" key="1">
    <citation type="submission" date="2022-04" db="EMBL/GenBank/DDBJ databases">
        <title>Complete genome of Methanoplanus endosymbiosus DSM 3599.</title>
        <authorList>
            <person name="Chen S.-C."/>
            <person name="You Y.-T."/>
            <person name="Zhou Y.-Z."/>
            <person name="Lai M.-C."/>
        </authorList>
    </citation>
    <scope>NUCLEOTIDE SEQUENCE</scope>
    <source>
        <strain evidence="8">DSM 3599</strain>
    </source>
</reference>
<evidence type="ECO:0000259" key="6">
    <source>
        <dbReference type="Pfam" id="PF02163"/>
    </source>
</evidence>
<dbReference type="InterPro" id="IPR041489">
    <property type="entry name" value="PDZ_6"/>
</dbReference>
<evidence type="ECO:0000256" key="1">
    <source>
        <dbReference type="ARBA" id="ARBA00004127"/>
    </source>
</evidence>
<keyword evidence="3 5" id="KW-1133">Transmembrane helix</keyword>
<keyword evidence="9" id="KW-1185">Reference proteome</keyword>
<comment type="subcellular location">
    <subcellularLocation>
        <location evidence="1">Endomembrane system</location>
        <topology evidence="1">Multi-pass membrane protein</topology>
    </subcellularLocation>
</comment>
<accession>A0A9E7PMC0</accession>
<feature type="domain" description="PDZ" evidence="7">
    <location>
        <begin position="212"/>
        <end position="260"/>
    </location>
</feature>
<dbReference type="AlphaFoldDB" id="A0A9E7PMC0"/>
<evidence type="ECO:0000313" key="8">
    <source>
        <dbReference type="EMBL" id="UUX92839.1"/>
    </source>
</evidence>
<dbReference type="PRINTS" id="PR01000">
    <property type="entry name" value="SREBPS2PTASE"/>
</dbReference>
<dbReference type="Proteomes" id="UP001060368">
    <property type="component" value="Chromosome"/>
</dbReference>
<dbReference type="GO" id="GO:0016020">
    <property type="term" value="C:membrane"/>
    <property type="evidence" value="ECO:0007669"/>
    <property type="project" value="InterPro"/>
</dbReference>
<sequence length="433" mass="47871">MDLLLIAVFLVALYFLIAGYIKVNNLWEDHIRFYGPILALKTDNVGFFDKFLPYSKFLKLYGTAGAVMVVIVSLLFTVLMFFSFQKTLASPPAPTGIYEPQNILAIPGINEFLPLSVAVIIAFIATLVVHEFGHGILARIEGMRVESTGVLFFVIPIGAFVEPCEEDVEKASGRSRIRMFGAGITNNLVLALIAFLLLALFMGMAHPVDAPYVKAVYADYPADEAGLFPNSLIMSVNGIDVTSREDVSSIMSGTQPGDTVSVTSVHEGITSTNDLKLAEWPTEYGDKNSGFMGVSYYDSSRAKELSDKYIRSPLGPLLLIYVPINAVIDDDSLGLGILAFDSPDTVAWSEPFYGYWQLIQILFWLFWFNFAVATFNALPLIPLDGGYIMQEGVKQFFAARNKEKYADYVVSGISWLMIFVIISLIMIPYIASF</sequence>
<dbReference type="InterPro" id="IPR001193">
    <property type="entry name" value="MBTPS2"/>
</dbReference>
<feature type="transmembrane region" description="Helical" evidence="5">
    <location>
        <begin position="405"/>
        <end position="431"/>
    </location>
</feature>
<feature type="transmembrane region" description="Helical" evidence="5">
    <location>
        <begin position="6"/>
        <end position="23"/>
    </location>
</feature>
<gene>
    <name evidence="8" type="ORF">L6E24_01545</name>
</gene>
<dbReference type="EMBL" id="CP096115">
    <property type="protein sequence ID" value="UUX92839.1"/>
    <property type="molecule type" value="Genomic_DNA"/>
</dbReference>
<dbReference type="GO" id="GO:0012505">
    <property type="term" value="C:endomembrane system"/>
    <property type="evidence" value="ECO:0007669"/>
    <property type="project" value="UniProtKB-SubCell"/>
</dbReference>
<dbReference type="InterPro" id="IPR008915">
    <property type="entry name" value="Peptidase_M50"/>
</dbReference>
<feature type="transmembrane region" description="Helical" evidence="5">
    <location>
        <begin position="60"/>
        <end position="84"/>
    </location>
</feature>
<dbReference type="InterPro" id="IPR036034">
    <property type="entry name" value="PDZ_sf"/>
</dbReference>
<keyword evidence="8" id="KW-0378">Hydrolase</keyword>
<dbReference type="SUPFAM" id="SSF50156">
    <property type="entry name" value="PDZ domain-like"/>
    <property type="match status" value="1"/>
</dbReference>
<evidence type="ECO:0000256" key="5">
    <source>
        <dbReference type="SAM" id="Phobius"/>
    </source>
</evidence>
<evidence type="ECO:0000256" key="4">
    <source>
        <dbReference type="ARBA" id="ARBA00023136"/>
    </source>
</evidence>
<protein>
    <submittedName>
        <fullName evidence="8">Site-2 protease family protein</fullName>
    </submittedName>
</protein>
<keyword evidence="2 5" id="KW-0812">Transmembrane</keyword>
<proteinExistence type="predicted"/>
<keyword evidence="4 5" id="KW-0472">Membrane</keyword>
<dbReference type="GO" id="GO:0004222">
    <property type="term" value="F:metalloendopeptidase activity"/>
    <property type="evidence" value="ECO:0007669"/>
    <property type="project" value="InterPro"/>
</dbReference>
<dbReference type="GeneID" id="74306338"/>
<keyword evidence="8" id="KW-0645">Protease</keyword>
<dbReference type="Gene3D" id="2.30.42.10">
    <property type="match status" value="1"/>
</dbReference>
<dbReference type="PANTHER" id="PTHR13325">
    <property type="entry name" value="PROTEASE M50 MEMBRANE-BOUND TRANSCRIPTION FACTOR SITE 2 PROTEASE"/>
    <property type="match status" value="1"/>
</dbReference>
<feature type="transmembrane region" description="Helical" evidence="5">
    <location>
        <begin position="184"/>
        <end position="205"/>
    </location>
</feature>
<feature type="transmembrane region" description="Helical" evidence="5">
    <location>
        <begin position="104"/>
        <end position="129"/>
    </location>
</feature>
<name>A0A9E7PMC0_9EURY</name>
<feature type="domain" description="Peptidase M50" evidence="6">
    <location>
        <begin position="119"/>
        <end position="414"/>
    </location>
</feature>
<dbReference type="GO" id="GO:0031293">
    <property type="term" value="P:membrane protein intracellular domain proteolysis"/>
    <property type="evidence" value="ECO:0007669"/>
    <property type="project" value="TreeGrafter"/>
</dbReference>
<dbReference type="KEGG" id="mend:L6E24_01545"/>
<dbReference type="RefSeq" id="WP_257742983.1">
    <property type="nucleotide sequence ID" value="NZ_CP096115.1"/>
</dbReference>
<dbReference type="GO" id="GO:0005737">
    <property type="term" value="C:cytoplasm"/>
    <property type="evidence" value="ECO:0007669"/>
    <property type="project" value="TreeGrafter"/>
</dbReference>
<evidence type="ECO:0000256" key="3">
    <source>
        <dbReference type="ARBA" id="ARBA00022989"/>
    </source>
</evidence>
<dbReference type="PANTHER" id="PTHR13325:SF3">
    <property type="entry name" value="MEMBRANE-BOUND TRANSCRIPTION FACTOR SITE-2 PROTEASE"/>
    <property type="match status" value="1"/>
</dbReference>
<evidence type="ECO:0000313" key="9">
    <source>
        <dbReference type="Proteomes" id="UP001060368"/>
    </source>
</evidence>
<organism evidence="8 9">
    <name type="scientific">Methanoplanus endosymbiosus</name>
    <dbReference type="NCBI Taxonomy" id="33865"/>
    <lineage>
        <taxon>Archaea</taxon>
        <taxon>Methanobacteriati</taxon>
        <taxon>Methanobacteriota</taxon>
        <taxon>Stenosarchaea group</taxon>
        <taxon>Methanomicrobia</taxon>
        <taxon>Methanomicrobiales</taxon>
        <taxon>Methanomicrobiaceae</taxon>
        <taxon>Methanoplanus</taxon>
    </lineage>
</organism>
<evidence type="ECO:0000256" key="2">
    <source>
        <dbReference type="ARBA" id="ARBA00022692"/>
    </source>
</evidence>
<dbReference type="Pfam" id="PF02163">
    <property type="entry name" value="Peptidase_M50"/>
    <property type="match status" value="1"/>
</dbReference>
<evidence type="ECO:0000259" key="7">
    <source>
        <dbReference type="Pfam" id="PF17820"/>
    </source>
</evidence>